<feature type="binding site" evidence="10">
    <location>
        <begin position="191"/>
        <end position="195"/>
    </location>
    <ligand>
        <name>pyridoxal 5'-phosphate</name>
        <dbReference type="ChEBI" id="CHEBI:597326"/>
    </ligand>
</feature>
<reference evidence="14 15" key="1">
    <citation type="submission" date="2018-05" db="EMBL/GenBank/DDBJ databases">
        <title>Draft genome sequences of Dehalococcoides mccartyi strains RC and KS.</title>
        <authorList>
            <person name="Higgins S.A."/>
            <person name="Padilla-Crespo E."/>
            <person name="Loeffler F.E."/>
        </authorList>
    </citation>
    <scope>NUCLEOTIDE SEQUENCE [LARGE SCALE GENOMIC DNA]</scope>
    <source>
        <strain evidence="14 15">KS</strain>
    </source>
</reference>
<dbReference type="GO" id="GO:0006535">
    <property type="term" value="P:cysteine biosynthetic process from serine"/>
    <property type="evidence" value="ECO:0007669"/>
    <property type="project" value="UniProtKB-UniRule"/>
</dbReference>
<evidence type="ECO:0000313" key="15">
    <source>
        <dbReference type="Proteomes" id="UP000248786"/>
    </source>
</evidence>
<feature type="binding site" evidence="10">
    <location>
        <position position="87"/>
    </location>
    <ligand>
        <name>pyridoxal 5'-phosphate</name>
        <dbReference type="ChEBI" id="CHEBI:597326"/>
    </ligand>
</feature>
<dbReference type="AlphaFoldDB" id="A0A328EPK6"/>
<sequence length="333" mass="35635">MENRTSKYNIHNGRGIASNITELIGNTPLVRLNKIGSGLKAEIILKLESFNPTHSAKDRPALYMIKKAEQEGKLIPSSIVIESTSGNTGIALAAVCAAKGYRLMLTMPENFSVERRRLLRLLGAELVLTPAELGMQGAIEKTAELKAKLPQAFIPNQFENPANPESHYKTTAEEIWRDTDGKVDILVAGVGTGGTISGIARGLKAAKPSIRIIAVEPAESPVISGGEPQPHLIQGIGAGFIPRILSLELIDKVIRVPGKEAVNMALRLAREEGIMAGISSGAALWAALETAKQAENSGKLIVASCRTAANGICPACLWVTRSIFTYINMCIYC</sequence>
<evidence type="ECO:0000256" key="4">
    <source>
        <dbReference type="ARBA" id="ARBA00012681"/>
    </source>
</evidence>
<feature type="binding site" evidence="10">
    <location>
        <position position="279"/>
    </location>
    <ligand>
        <name>pyridoxal 5'-phosphate</name>
        <dbReference type="ChEBI" id="CHEBI:597326"/>
    </ligand>
</feature>
<dbReference type="InterPro" id="IPR005859">
    <property type="entry name" value="CysK"/>
</dbReference>
<evidence type="ECO:0000313" key="14">
    <source>
        <dbReference type="EMBL" id="RAL70477.1"/>
    </source>
</evidence>
<comment type="cofactor">
    <cofactor evidence="1 10 12">
        <name>pyridoxal 5'-phosphate</name>
        <dbReference type="ChEBI" id="CHEBI:597326"/>
    </cofactor>
</comment>
<evidence type="ECO:0000256" key="7">
    <source>
        <dbReference type="ARBA" id="ARBA00022898"/>
    </source>
</evidence>
<dbReference type="InterPro" id="IPR001926">
    <property type="entry name" value="TrpB-like_PALP"/>
</dbReference>
<dbReference type="CDD" id="cd01561">
    <property type="entry name" value="CBS_like"/>
    <property type="match status" value="1"/>
</dbReference>
<keyword evidence="7 10" id="KW-0663">Pyridoxal phosphate</keyword>
<comment type="similarity">
    <text evidence="3 12">Belongs to the cysteine synthase/cystathionine beta-synthase family.</text>
</comment>
<dbReference type="GO" id="GO:0004124">
    <property type="term" value="F:cysteine synthase activity"/>
    <property type="evidence" value="ECO:0007669"/>
    <property type="project" value="UniProtKB-UniRule"/>
</dbReference>
<protein>
    <recommendedName>
        <fullName evidence="4 12">Cysteine synthase</fullName>
        <ecNumber evidence="4 12">2.5.1.47</ecNumber>
    </recommendedName>
</protein>
<evidence type="ECO:0000256" key="2">
    <source>
        <dbReference type="ARBA" id="ARBA00004962"/>
    </source>
</evidence>
<dbReference type="GO" id="GO:0005737">
    <property type="term" value="C:cytoplasm"/>
    <property type="evidence" value="ECO:0007669"/>
    <property type="project" value="UniProtKB-ARBA"/>
</dbReference>
<evidence type="ECO:0000256" key="10">
    <source>
        <dbReference type="PIRSR" id="PIRSR605856-50"/>
    </source>
</evidence>
<evidence type="ECO:0000256" key="1">
    <source>
        <dbReference type="ARBA" id="ARBA00001933"/>
    </source>
</evidence>
<comment type="caution">
    <text evidence="14">The sequence shown here is derived from an EMBL/GenBank/DDBJ whole genome shotgun (WGS) entry which is preliminary data.</text>
</comment>
<gene>
    <name evidence="14" type="ORF">C1G86_1037</name>
</gene>
<keyword evidence="5 12" id="KW-0028">Amino-acid biosynthesis</keyword>
<dbReference type="InterPro" id="IPR001216">
    <property type="entry name" value="P-phosphate_BS"/>
</dbReference>
<evidence type="ECO:0000256" key="6">
    <source>
        <dbReference type="ARBA" id="ARBA00022679"/>
    </source>
</evidence>
<evidence type="ECO:0000256" key="11">
    <source>
        <dbReference type="PIRSR" id="PIRSR605856-51"/>
    </source>
</evidence>
<dbReference type="NCBIfam" id="TIGR01136">
    <property type="entry name" value="cysKM"/>
    <property type="match status" value="1"/>
</dbReference>
<dbReference type="EMBL" id="QGLD01000010">
    <property type="protein sequence ID" value="RAL70477.1"/>
    <property type="molecule type" value="Genomic_DNA"/>
</dbReference>
<dbReference type="InterPro" id="IPR050214">
    <property type="entry name" value="Cys_Synth/Cystath_Beta-Synth"/>
</dbReference>
<organism evidence="14 15">
    <name type="scientific">Dehalococcoides mccartyi</name>
    <dbReference type="NCBI Taxonomy" id="61435"/>
    <lineage>
        <taxon>Bacteria</taxon>
        <taxon>Bacillati</taxon>
        <taxon>Chloroflexota</taxon>
        <taxon>Dehalococcoidia</taxon>
        <taxon>Dehalococcoidales</taxon>
        <taxon>Dehalococcoidaceae</taxon>
        <taxon>Dehalococcoides</taxon>
    </lineage>
</organism>
<dbReference type="FunFam" id="3.40.50.1100:FF:000067">
    <property type="entry name" value="Cysteine synthase"/>
    <property type="match status" value="1"/>
</dbReference>
<dbReference type="Proteomes" id="UP000248786">
    <property type="component" value="Unassembled WGS sequence"/>
</dbReference>
<dbReference type="InterPro" id="IPR005856">
    <property type="entry name" value="Cys_synth"/>
</dbReference>
<keyword evidence="8 12" id="KW-0198">Cysteine biosynthesis</keyword>
<evidence type="ECO:0000256" key="3">
    <source>
        <dbReference type="ARBA" id="ARBA00007103"/>
    </source>
</evidence>
<evidence type="ECO:0000256" key="9">
    <source>
        <dbReference type="ARBA" id="ARBA00047931"/>
    </source>
</evidence>
<dbReference type="Gene3D" id="3.40.50.1100">
    <property type="match status" value="2"/>
</dbReference>
<dbReference type="InterPro" id="IPR036052">
    <property type="entry name" value="TrpB-like_PALP_sf"/>
</dbReference>
<feature type="modified residue" description="N6-(pyridoxal phosphate)lysine" evidence="11">
    <location>
        <position position="57"/>
    </location>
</feature>
<proteinExistence type="inferred from homology"/>
<feature type="domain" description="Tryptophan synthase beta chain-like PALP" evidence="13">
    <location>
        <begin position="20"/>
        <end position="301"/>
    </location>
</feature>
<dbReference type="SUPFAM" id="SSF53686">
    <property type="entry name" value="Tryptophan synthase beta subunit-like PLP-dependent enzymes"/>
    <property type="match status" value="1"/>
</dbReference>
<keyword evidence="6 12" id="KW-0808">Transferase</keyword>
<comment type="catalytic activity">
    <reaction evidence="9 12">
        <text>O-acetyl-L-serine + hydrogen sulfide = L-cysteine + acetate</text>
        <dbReference type="Rhea" id="RHEA:14829"/>
        <dbReference type="ChEBI" id="CHEBI:29919"/>
        <dbReference type="ChEBI" id="CHEBI:30089"/>
        <dbReference type="ChEBI" id="CHEBI:35235"/>
        <dbReference type="ChEBI" id="CHEBI:58340"/>
        <dbReference type="EC" id="2.5.1.47"/>
    </reaction>
</comment>
<accession>A0A328EPK6</accession>
<dbReference type="NCBIfam" id="TIGR01139">
    <property type="entry name" value="cysK"/>
    <property type="match status" value="1"/>
</dbReference>
<dbReference type="Pfam" id="PF00291">
    <property type="entry name" value="PALP"/>
    <property type="match status" value="1"/>
</dbReference>
<comment type="pathway">
    <text evidence="2">Amino-acid biosynthesis; L-cysteine biosynthesis; L-cysteine from L-serine: step 2/2.</text>
</comment>
<evidence type="ECO:0000259" key="13">
    <source>
        <dbReference type="Pfam" id="PF00291"/>
    </source>
</evidence>
<evidence type="ECO:0000256" key="8">
    <source>
        <dbReference type="ARBA" id="ARBA00023192"/>
    </source>
</evidence>
<evidence type="ECO:0000256" key="12">
    <source>
        <dbReference type="RuleBase" id="RU003985"/>
    </source>
</evidence>
<evidence type="ECO:0000256" key="5">
    <source>
        <dbReference type="ARBA" id="ARBA00022605"/>
    </source>
</evidence>
<dbReference type="PANTHER" id="PTHR10314">
    <property type="entry name" value="CYSTATHIONINE BETA-SYNTHASE"/>
    <property type="match status" value="1"/>
</dbReference>
<dbReference type="EC" id="2.5.1.47" evidence="4 12"/>
<name>A0A328EPK6_9CHLR</name>
<dbReference type="PROSITE" id="PS00901">
    <property type="entry name" value="CYS_SYNTHASE"/>
    <property type="match status" value="1"/>
</dbReference>